<comment type="caution">
    <text evidence="1">The sequence shown here is derived from an EMBL/GenBank/DDBJ whole genome shotgun (WGS) entry which is preliminary data.</text>
</comment>
<dbReference type="NCBIfam" id="TIGR01093">
    <property type="entry name" value="aroD"/>
    <property type="match status" value="1"/>
</dbReference>
<dbReference type="InterPro" id="IPR050068">
    <property type="entry name" value="MurA_subfamily"/>
</dbReference>
<dbReference type="CDD" id="cd00502">
    <property type="entry name" value="DHQase_I"/>
    <property type="match status" value="1"/>
</dbReference>
<proteinExistence type="predicted"/>
<name>A0A9P4IGK9_9PEZI</name>
<evidence type="ECO:0000313" key="1">
    <source>
        <dbReference type="EMBL" id="KAF2100619.1"/>
    </source>
</evidence>
<dbReference type="PANTHER" id="PTHR43783">
    <property type="entry name" value="UDP-N-ACETYLGLUCOSAMINE 1-CARBOXYVINYLTRANSFERASE"/>
    <property type="match status" value="1"/>
</dbReference>
<dbReference type="FunFam" id="3.20.20.70:FF:000135">
    <property type="entry name" value="Pentafunctional AROM polypeptide"/>
    <property type="match status" value="1"/>
</dbReference>
<protein>
    <submittedName>
        <fullName evidence="1">Aldolase</fullName>
    </submittedName>
</protein>
<dbReference type="InterPro" id="IPR013785">
    <property type="entry name" value="Aldolase_TIM"/>
</dbReference>
<evidence type="ECO:0000313" key="2">
    <source>
        <dbReference type="Proteomes" id="UP000799772"/>
    </source>
</evidence>
<dbReference type="InterPro" id="IPR001381">
    <property type="entry name" value="DHquinase_I"/>
</dbReference>
<accession>A0A9P4IGK9</accession>
<dbReference type="Gene3D" id="3.20.20.70">
    <property type="entry name" value="Aldolase class I"/>
    <property type="match status" value="1"/>
</dbReference>
<dbReference type="AlphaFoldDB" id="A0A9P4IGK9"/>
<keyword evidence="2" id="KW-1185">Reference proteome</keyword>
<dbReference type="Proteomes" id="UP000799772">
    <property type="component" value="Unassembled WGS sequence"/>
</dbReference>
<dbReference type="Gene3D" id="3.40.50.10860">
    <property type="entry name" value="Leucine Dehydrogenase, chain A, domain 1"/>
    <property type="match status" value="1"/>
</dbReference>
<dbReference type="Pfam" id="PF01487">
    <property type="entry name" value="DHquinase_I"/>
    <property type="match status" value="1"/>
</dbReference>
<dbReference type="Gene3D" id="3.40.50.720">
    <property type="entry name" value="NAD(P)-binding Rossmann-like Domain"/>
    <property type="match status" value="1"/>
</dbReference>
<sequence length="652" mass="71953">MVEVMDVADVADAEKQLVVLFEDGEQDIVELIADVLGRRWNISPVISDAEKHPDATVVGVPKGGLSSSPIEESGSSRVLLYAHCVDGNRSPNEHLRRLCKYEYLYSRSKYLRRDLTRFLSFILGQISHHQDFATRPRTTELCTTFPDVHTALPNLEILSVGADAVELRVDLLKEPTQNATPGAVPSLKYVGQQLLALRQRTELPIIFTTRCTKENGRFPMDDPGLFYEYLYQAIKWGVEYIDVELWLPEDIRRRLSEQKGNSKIISAFHDFSGNFRWASPEAEQLFKDGAVYGDVVKMIALVNTMQENYELEYFRTMIQSKYPTPPFSGLNMGPMGQLSRTLNKIFTPITHPLLPMIAAPGQLSAAEINSALYSMGNMPKLDIYGIGPLRSAVSPLFFERCFNELSLPHRFVFSERPAKDTLDLITRNPAFGGAYLNPPIATATARLPNFTDAAKAIGQVDTVLVTSSTAKSNVCVGANVTWKGIRATLCRDFVPSAYKGSAALILANAEADATAAIFALKSLGIGPIYTVGFQGQSALTQDTHPVRSVEDMKLLEHPFAVISALPSDKSMLVGPLLKYYGAAERRNGATTGKVFVDLADGLKRTDPLSVATSLGWTAYGIADVRAWTTVERIRLVVGETICFDFCRAFSNS</sequence>
<reference evidence="1" key="1">
    <citation type="journal article" date="2020" name="Stud. Mycol.">
        <title>101 Dothideomycetes genomes: a test case for predicting lifestyles and emergence of pathogens.</title>
        <authorList>
            <person name="Haridas S."/>
            <person name="Albert R."/>
            <person name="Binder M."/>
            <person name="Bloem J."/>
            <person name="Labutti K."/>
            <person name="Salamov A."/>
            <person name="Andreopoulos B."/>
            <person name="Baker S."/>
            <person name="Barry K."/>
            <person name="Bills G."/>
            <person name="Bluhm B."/>
            <person name="Cannon C."/>
            <person name="Castanera R."/>
            <person name="Culley D."/>
            <person name="Daum C."/>
            <person name="Ezra D."/>
            <person name="Gonzalez J."/>
            <person name="Henrissat B."/>
            <person name="Kuo A."/>
            <person name="Liang C."/>
            <person name="Lipzen A."/>
            <person name="Lutzoni F."/>
            <person name="Magnuson J."/>
            <person name="Mondo S."/>
            <person name="Nolan M."/>
            <person name="Ohm R."/>
            <person name="Pangilinan J."/>
            <person name="Park H.-J."/>
            <person name="Ramirez L."/>
            <person name="Alfaro M."/>
            <person name="Sun H."/>
            <person name="Tritt A."/>
            <person name="Yoshinaga Y."/>
            <person name="Zwiers L.-H."/>
            <person name="Turgeon B."/>
            <person name="Goodwin S."/>
            <person name="Spatafora J."/>
            <person name="Crous P."/>
            <person name="Grigoriev I."/>
        </authorList>
    </citation>
    <scope>NUCLEOTIDE SEQUENCE</scope>
    <source>
        <strain evidence="1">CBS 133067</strain>
    </source>
</reference>
<dbReference type="EMBL" id="ML978124">
    <property type="protein sequence ID" value="KAF2100619.1"/>
    <property type="molecule type" value="Genomic_DNA"/>
</dbReference>
<dbReference type="OrthoDB" id="197068at2759"/>
<dbReference type="SUPFAM" id="SSF51569">
    <property type="entry name" value="Aldolase"/>
    <property type="match status" value="1"/>
</dbReference>
<dbReference type="GO" id="GO:0003855">
    <property type="term" value="F:3-dehydroquinate dehydratase activity"/>
    <property type="evidence" value="ECO:0007669"/>
    <property type="project" value="InterPro"/>
</dbReference>
<dbReference type="PANTHER" id="PTHR43783:SF1">
    <property type="entry name" value="UDP-N-ACETYLGLUCOSAMINE 1-CARBOXYVINYLTRANSFERASE"/>
    <property type="match status" value="1"/>
</dbReference>
<gene>
    <name evidence="1" type="ORF">NA57DRAFT_36185</name>
</gene>
<organism evidence="1 2">
    <name type="scientific">Rhizodiscina lignyota</name>
    <dbReference type="NCBI Taxonomy" id="1504668"/>
    <lineage>
        <taxon>Eukaryota</taxon>
        <taxon>Fungi</taxon>
        <taxon>Dikarya</taxon>
        <taxon>Ascomycota</taxon>
        <taxon>Pezizomycotina</taxon>
        <taxon>Dothideomycetes</taxon>
        <taxon>Pleosporomycetidae</taxon>
        <taxon>Aulographales</taxon>
        <taxon>Rhizodiscinaceae</taxon>
        <taxon>Rhizodiscina</taxon>
    </lineage>
</organism>